<dbReference type="InterPro" id="IPR013785">
    <property type="entry name" value="Aldolase_TIM"/>
</dbReference>
<dbReference type="AlphaFoldDB" id="A0A1G2EDQ4"/>
<keyword evidence="3" id="KW-0963">Cytoplasm</keyword>
<comment type="subunit">
    <text evidence="3">Homodimer.</text>
</comment>
<dbReference type="PANTHER" id="PTHR21139:SF42">
    <property type="entry name" value="TRIOSEPHOSPHATE ISOMERASE"/>
    <property type="match status" value="1"/>
</dbReference>
<dbReference type="EMBL" id="MHMG01000004">
    <property type="protein sequence ID" value="OGZ23954.1"/>
    <property type="molecule type" value="Genomic_DNA"/>
</dbReference>
<gene>
    <name evidence="4" type="ORF">A3A08_01985</name>
</gene>
<comment type="similarity">
    <text evidence="1 3">Belongs to the triosephosphate isomerase family.</text>
</comment>
<dbReference type="PROSITE" id="PS51440">
    <property type="entry name" value="TIM_2"/>
    <property type="match status" value="1"/>
</dbReference>
<accession>A0A1G2EDQ4</accession>
<dbReference type="UniPathway" id="UPA00109">
    <property type="reaction ID" value="UER00189"/>
</dbReference>
<keyword evidence="3" id="KW-0312">Gluconeogenesis</keyword>
<dbReference type="SUPFAM" id="SSF51351">
    <property type="entry name" value="Triosephosphate isomerase (TIM)"/>
    <property type="match status" value="1"/>
</dbReference>
<dbReference type="GO" id="GO:0006096">
    <property type="term" value="P:glycolytic process"/>
    <property type="evidence" value="ECO:0007669"/>
    <property type="project" value="UniProtKB-UniPathway"/>
</dbReference>
<sequence length="200" mass="21935">MKPLIVANWKANPATLREARELFGAVKNTGAIICPPFVYLSVLKAKGAQDCFWSEGSFTGEISPLMLKNLDVKYVILGHSERRKYLAETAGMIKKKIKASLKAGLKPIVCFEKIGEIRNLPKSLIFAFEPVSAIGTGKPLSWQRVKKIRESLSQFKTVLYGGSVNSKNAKDYIQKAGFQGLLVGSASLSAKEFVKILELG</sequence>
<dbReference type="GO" id="GO:0004807">
    <property type="term" value="F:triose-phosphate isomerase activity"/>
    <property type="evidence" value="ECO:0007669"/>
    <property type="project" value="UniProtKB-EC"/>
</dbReference>
<dbReference type="Gene3D" id="3.20.20.70">
    <property type="entry name" value="Aldolase class I"/>
    <property type="match status" value="1"/>
</dbReference>
<dbReference type="PANTHER" id="PTHR21139">
    <property type="entry name" value="TRIOSEPHOSPHATE ISOMERASE"/>
    <property type="match status" value="1"/>
</dbReference>
<dbReference type="InterPro" id="IPR035990">
    <property type="entry name" value="TIM_sf"/>
</dbReference>
<name>A0A1G2EDQ4_9BACT</name>
<dbReference type="GO" id="GO:0005829">
    <property type="term" value="C:cytosol"/>
    <property type="evidence" value="ECO:0007669"/>
    <property type="project" value="TreeGrafter"/>
</dbReference>
<evidence type="ECO:0000256" key="1">
    <source>
        <dbReference type="ARBA" id="ARBA00007422"/>
    </source>
</evidence>
<dbReference type="Proteomes" id="UP000176406">
    <property type="component" value="Unassembled WGS sequence"/>
</dbReference>
<proteinExistence type="inferred from homology"/>
<comment type="subcellular location">
    <subcellularLocation>
        <location evidence="3">Cytoplasm</location>
    </subcellularLocation>
</comment>
<comment type="pathway">
    <text evidence="3">Carbohydrate degradation; glycolysis; D-glyceraldehyde 3-phosphate from glycerone phosphate: step 1/1.</text>
</comment>
<reference evidence="4 5" key="1">
    <citation type="journal article" date="2016" name="Nat. Commun.">
        <title>Thousands of microbial genomes shed light on interconnected biogeochemical processes in an aquifer system.</title>
        <authorList>
            <person name="Anantharaman K."/>
            <person name="Brown C.T."/>
            <person name="Hug L.A."/>
            <person name="Sharon I."/>
            <person name="Castelle C.J."/>
            <person name="Probst A.J."/>
            <person name="Thomas B.C."/>
            <person name="Singh A."/>
            <person name="Wilkins M.J."/>
            <person name="Karaoz U."/>
            <person name="Brodie E.L."/>
            <person name="Williams K.H."/>
            <person name="Hubbard S.S."/>
            <person name="Banfield J.F."/>
        </authorList>
    </citation>
    <scope>NUCLEOTIDE SEQUENCE [LARGE SCALE GENOMIC DNA]</scope>
</reference>
<dbReference type="InterPro" id="IPR000652">
    <property type="entry name" value="Triosephosphate_isomerase"/>
</dbReference>
<comment type="catalytic activity">
    <reaction evidence="3">
        <text>D-glyceraldehyde 3-phosphate = dihydroxyacetone phosphate</text>
        <dbReference type="Rhea" id="RHEA:18585"/>
        <dbReference type="ChEBI" id="CHEBI:57642"/>
        <dbReference type="ChEBI" id="CHEBI:59776"/>
        <dbReference type="EC" id="5.3.1.1"/>
    </reaction>
</comment>
<keyword evidence="2 3" id="KW-0413">Isomerase</keyword>
<protein>
    <recommendedName>
        <fullName evidence="3">Triosephosphate isomerase</fullName>
        <ecNumber evidence="3">5.3.1.1</ecNumber>
    </recommendedName>
</protein>
<keyword evidence="3" id="KW-0324">Glycolysis</keyword>
<comment type="caution">
    <text evidence="4">The sequence shown here is derived from an EMBL/GenBank/DDBJ whole genome shotgun (WGS) entry which is preliminary data.</text>
</comment>
<comment type="pathway">
    <text evidence="3">Carbohydrate biosynthesis; gluconeogenesis.</text>
</comment>
<evidence type="ECO:0000256" key="2">
    <source>
        <dbReference type="ARBA" id="ARBA00023235"/>
    </source>
</evidence>
<dbReference type="UniPathway" id="UPA00138"/>
<dbReference type="GO" id="GO:0046166">
    <property type="term" value="P:glyceraldehyde-3-phosphate biosynthetic process"/>
    <property type="evidence" value="ECO:0007669"/>
    <property type="project" value="TreeGrafter"/>
</dbReference>
<dbReference type="GO" id="GO:0019563">
    <property type="term" value="P:glycerol catabolic process"/>
    <property type="evidence" value="ECO:0007669"/>
    <property type="project" value="TreeGrafter"/>
</dbReference>
<evidence type="ECO:0000313" key="5">
    <source>
        <dbReference type="Proteomes" id="UP000176406"/>
    </source>
</evidence>
<evidence type="ECO:0000313" key="4">
    <source>
        <dbReference type="EMBL" id="OGZ23954.1"/>
    </source>
</evidence>
<dbReference type="EC" id="5.3.1.1" evidence="3"/>
<dbReference type="CDD" id="cd00311">
    <property type="entry name" value="TIM"/>
    <property type="match status" value="1"/>
</dbReference>
<evidence type="ECO:0000256" key="3">
    <source>
        <dbReference type="RuleBase" id="RU363013"/>
    </source>
</evidence>
<organism evidence="4 5">
    <name type="scientific">Candidatus Nealsonbacteria bacterium RIFCSPLOWO2_01_FULL_41_9</name>
    <dbReference type="NCBI Taxonomy" id="1801671"/>
    <lineage>
        <taxon>Bacteria</taxon>
        <taxon>Candidatus Nealsoniibacteriota</taxon>
    </lineage>
</organism>
<dbReference type="Pfam" id="PF00121">
    <property type="entry name" value="TIM"/>
    <property type="match status" value="2"/>
</dbReference>
<dbReference type="GO" id="GO:0006094">
    <property type="term" value="P:gluconeogenesis"/>
    <property type="evidence" value="ECO:0007669"/>
    <property type="project" value="UniProtKB-UniPathway"/>
</dbReference>